<feature type="transmembrane region" description="Helical" evidence="3">
    <location>
        <begin position="272"/>
        <end position="292"/>
    </location>
</feature>
<comment type="catalytic activity">
    <reaction evidence="2">
        <text>2 GTP = 3',3'-c-di-GMP + 2 diphosphate</text>
        <dbReference type="Rhea" id="RHEA:24898"/>
        <dbReference type="ChEBI" id="CHEBI:33019"/>
        <dbReference type="ChEBI" id="CHEBI:37565"/>
        <dbReference type="ChEBI" id="CHEBI:58805"/>
        <dbReference type="EC" id="2.7.7.65"/>
    </reaction>
</comment>
<feature type="transmembrane region" description="Helical" evidence="3">
    <location>
        <begin position="203"/>
        <end position="221"/>
    </location>
</feature>
<evidence type="ECO:0000259" key="4">
    <source>
        <dbReference type="PROSITE" id="PS50887"/>
    </source>
</evidence>
<dbReference type="NCBIfam" id="TIGR00254">
    <property type="entry name" value="GGDEF"/>
    <property type="match status" value="1"/>
</dbReference>
<evidence type="ECO:0000313" key="5">
    <source>
        <dbReference type="EMBL" id="MCO5977830.1"/>
    </source>
</evidence>
<feature type="transmembrane region" description="Helical" evidence="3">
    <location>
        <begin position="45"/>
        <end position="62"/>
    </location>
</feature>
<feature type="transmembrane region" description="Helical" evidence="3">
    <location>
        <begin position="175"/>
        <end position="196"/>
    </location>
</feature>
<feature type="transmembrane region" description="Helical" evidence="3">
    <location>
        <begin position="74"/>
        <end position="96"/>
    </location>
</feature>
<feature type="transmembrane region" description="Helical" evidence="3">
    <location>
        <begin position="298"/>
        <end position="318"/>
    </location>
</feature>
<dbReference type="PANTHER" id="PTHR45138:SF9">
    <property type="entry name" value="DIGUANYLATE CYCLASE DGCM-RELATED"/>
    <property type="match status" value="1"/>
</dbReference>
<dbReference type="SMART" id="SM00267">
    <property type="entry name" value="GGDEF"/>
    <property type="match status" value="1"/>
</dbReference>
<organism evidence="5 6">
    <name type="scientific">Ideonella oryzae</name>
    <dbReference type="NCBI Taxonomy" id="2937441"/>
    <lineage>
        <taxon>Bacteria</taxon>
        <taxon>Pseudomonadati</taxon>
        <taxon>Pseudomonadota</taxon>
        <taxon>Betaproteobacteria</taxon>
        <taxon>Burkholderiales</taxon>
        <taxon>Sphaerotilaceae</taxon>
        <taxon>Ideonella</taxon>
    </lineage>
</organism>
<evidence type="ECO:0000313" key="6">
    <source>
        <dbReference type="Proteomes" id="UP001204851"/>
    </source>
</evidence>
<dbReference type="InterPro" id="IPR000160">
    <property type="entry name" value="GGDEF_dom"/>
</dbReference>
<dbReference type="EC" id="2.7.7.65" evidence="1"/>
<feature type="transmembrane region" description="Helical" evidence="3">
    <location>
        <begin position="233"/>
        <end position="252"/>
    </location>
</feature>
<dbReference type="PROSITE" id="PS50887">
    <property type="entry name" value="GGDEF"/>
    <property type="match status" value="1"/>
</dbReference>
<dbReference type="CDD" id="cd01949">
    <property type="entry name" value="GGDEF"/>
    <property type="match status" value="1"/>
</dbReference>
<feature type="domain" description="GGDEF" evidence="4">
    <location>
        <begin position="373"/>
        <end position="509"/>
    </location>
</feature>
<dbReference type="InterPro" id="IPR050469">
    <property type="entry name" value="Diguanylate_Cyclase"/>
</dbReference>
<feature type="transmembrane region" description="Helical" evidence="3">
    <location>
        <begin position="21"/>
        <end position="39"/>
    </location>
</feature>
<evidence type="ECO:0000256" key="1">
    <source>
        <dbReference type="ARBA" id="ARBA00012528"/>
    </source>
</evidence>
<sequence length="509" mass="55734">MFATAPLQYRGVPAVPSPSRVTVAFLAAQALLLAGGVVGDTTLPAYLVVLAAPLLALAVTLRRALSETEPAVRWGWACVAASLGVWSLGQAGNLWWEWGLGQHALPHRAILLLFQLWAVPLLLLLARPWREREPHTAFGLDVLQALALSLVWFWLTWGSLAPDSAPDAPGLSVQLWLIDTQNLYLGVGMAVCWSAAVSSAERTLFGAMSLHVGLYTLGAALNNHLTVHWPEAVTPAWSSLITLAFLPLVWLAWPGARSLPSPWPLPSRRWEFLVRSVSPMLLSGTLLLLSLRLVRLDYGWGVAGVLLAAGASAWRSTLAQVQHRLKSESLRRQRRKLARIAWTDALTGVPNRHHLKQVMARLQQPERRRHPPRDWTVMMVDVDHFKPLNDQRGHRYGDACLRQVAQALSGTLARPDDVLVRYGGEEFLALFPATSHRDAPGLAERLRGAVEALALQHPASPSGCVTVSVGWASHSEQTGELDMDTLIAQADLALYRAKCEGRNRVAGMA</sequence>
<keyword evidence="6" id="KW-1185">Reference proteome</keyword>
<dbReference type="Pfam" id="PF00990">
    <property type="entry name" value="GGDEF"/>
    <property type="match status" value="1"/>
</dbReference>
<feature type="transmembrane region" description="Helical" evidence="3">
    <location>
        <begin position="108"/>
        <end position="126"/>
    </location>
</feature>
<name>A0ABT1BNR3_9BURK</name>
<dbReference type="PANTHER" id="PTHR45138">
    <property type="entry name" value="REGULATORY COMPONENTS OF SENSORY TRANSDUCTION SYSTEM"/>
    <property type="match status" value="1"/>
</dbReference>
<dbReference type="InterPro" id="IPR029787">
    <property type="entry name" value="Nucleotide_cyclase"/>
</dbReference>
<keyword evidence="3" id="KW-0812">Transmembrane</keyword>
<evidence type="ECO:0000256" key="2">
    <source>
        <dbReference type="ARBA" id="ARBA00034247"/>
    </source>
</evidence>
<accession>A0ABT1BNR3</accession>
<keyword evidence="3" id="KW-1133">Transmembrane helix</keyword>
<dbReference type="Proteomes" id="UP001204851">
    <property type="component" value="Unassembled WGS sequence"/>
</dbReference>
<dbReference type="RefSeq" id="WP_252770367.1">
    <property type="nucleotide sequence ID" value="NZ_JAMXMC010000007.1"/>
</dbReference>
<comment type="caution">
    <text evidence="5">The sequence shown here is derived from an EMBL/GenBank/DDBJ whole genome shotgun (WGS) entry which is preliminary data.</text>
</comment>
<protein>
    <recommendedName>
        <fullName evidence="1">diguanylate cyclase</fullName>
        <ecNumber evidence="1">2.7.7.65</ecNumber>
    </recommendedName>
</protein>
<dbReference type="InterPro" id="IPR043128">
    <property type="entry name" value="Rev_trsase/Diguanyl_cyclase"/>
</dbReference>
<dbReference type="SUPFAM" id="SSF55073">
    <property type="entry name" value="Nucleotide cyclase"/>
    <property type="match status" value="1"/>
</dbReference>
<proteinExistence type="predicted"/>
<gene>
    <name evidence="5" type="ORF">M0L44_14060</name>
</gene>
<feature type="transmembrane region" description="Helical" evidence="3">
    <location>
        <begin position="138"/>
        <end position="155"/>
    </location>
</feature>
<dbReference type="EMBL" id="JAMXMC010000007">
    <property type="protein sequence ID" value="MCO5977830.1"/>
    <property type="molecule type" value="Genomic_DNA"/>
</dbReference>
<dbReference type="Gene3D" id="3.30.70.270">
    <property type="match status" value="1"/>
</dbReference>
<keyword evidence="3" id="KW-0472">Membrane</keyword>
<reference evidence="5 6" key="1">
    <citation type="submission" date="2022-06" db="EMBL/GenBank/DDBJ databases">
        <title>Ideonella sp. NS12-5 Genome sequencing and assembly.</title>
        <authorList>
            <person name="Jung Y."/>
        </authorList>
    </citation>
    <scope>NUCLEOTIDE SEQUENCE [LARGE SCALE GENOMIC DNA]</scope>
    <source>
        <strain evidence="5 6">NS12-5</strain>
    </source>
</reference>
<evidence type="ECO:0000256" key="3">
    <source>
        <dbReference type="SAM" id="Phobius"/>
    </source>
</evidence>